<keyword evidence="3" id="KW-1185">Reference proteome</keyword>
<evidence type="ECO:0000256" key="1">
    <source>
        <dbReference type="SAM" id="MobiDB-lite"/>
    </source>
</evidence>
<protein>
    <submittedName>
        <fullName evidence="2">Uncharacterized protein</fullName>
    </submittedName>
</protein>
<proteinExistence type="predicted"/>
<feature type="compositionally biased region" description="Polar residues" evidence="1">
    <location>
        <begin position="62"/>
        <end position="72"/>
    </location>
</feature>
<reference evidence="2" key="1">
    <citation type="submission" date="2021-06" db="EMBL/GenBank/DDBJ databases">
        <title>Updating the genus Pseudomonas: Description of 43 new species and partition of the Pseudomonas putida group.</title>
        <authorList>
            <person name="Girard L."/>
            <person name="Lood C."/>
            <person name="Vandamme P."/>
            <person name="Rokni-Zadeh H."/>
            <person name="van Noort V."/>
            <person name="Hofte M."/>
            <person name="Lavigne R."/>
            <person name="De Mot R."/>
        </authorList>
    </citation>
    <scope>NUCLEOTIDE SEQUENCE</scope>
    <source>
        <strain evidence="2">CMR12a</strain>
    </source>
</reference>
<sequence>MASAKLGMSEFKKWVLYEDGCLDTSTNTTIENLHHTTEKMIELDSDILDNSNSKTSRKMTVPQRTTRKNSSISVSSNQEFTFGQEISIEASGPEVPLSPSLKARLTATFGQKFSTTKTEINSVEKTITYGGGEQDVGAGKKLRISFAYKEITFSFTAKNKQLIKSMFPEDLLAVWINFWDGRKATPPVNYNDRKTPFEIFSLIYEKKDNLATANLCVHYRKNNNSYILPTYLLRDLIEIDYKEKKVYLKGSSAVFQGAYGDSIVQTISDVVNGQVLSCINSESGEYLYSLDPLALS</sequence>
<evidence type="ECO:0000313" key="3">
    <source>
        <dbReference type="Proteomes" id="UP000693952"/>
    </source>
</evidence>
<evidence type="ECO:0000313" key="2">
    <source>
        <dbReference type="EMBL" id="QXH39006.1"/>
    </source>
</evidence>
<accession>A0ABX8MI77</accession>
<name>A0ABX8MI77_9PSED</name>
<dbReference type="RefSeq" id="WP_124347839.1">
    <property type="nucleotide sequence ID" value="NZ_CP027706.1"/>
</dbReference>
<dbReference type="Proteomes" id="UP000693952">
    <property type="component" value="Chromosome"/>
</dbReference>
<gene>
    <name evidence="2" type="ORF">KSS89_22570</name>
</gene>
<dbReference type="EMBL" id="CP077074">
    <property type="protein sequence ID" value="QXH39006.1"/>
    <property type="molecule type" value="Genomic_DNA"/>
</dbReference>
<organism evidence="2 3">
    <name type="scientific">Pseudomonas sessilinigenes</name>
    <dbReference type="NCBI Taxonomy" id="658629"/>
    <lineage>
        <taxon>Bacteria</taxon>
        <taxon>Pseudomonadati</taxon>
        <taxon>Pseudomonadota</taxon>
        <taxon>Gammaproteobacteria</taxon>
        <taxon>Pseudomonadales</taxon>
        <taxon>Pseudomonadaceae</taxon>
        <taxon>Pseudomonas</taxon>
    </lineage>
</organism>
<feature type="region of interest" description="Disordered" evidence="1">
    <location>
        <begin position="49"/>
        <end position="72"/>
    </location>
</feature>
<dbReference type="Gene3D" id="2.170.15.10">
    <property type="entry name" value="Proaerolysin, chain A, domain 3"/>
    <property type="match status" value="1"/>
</dbReference>